<gene>
    <name evidence="2" type="ORF">BT96DRAFT_1008259</name>
</gene>
<reference evidence="2" key="1">
    <citation type="journal article" date="2019" name="Environ. Microbiol.">
        <title>Fungal ecological strategies reflected in gene transcription - a case study of two litter decomposers.</title>
        <authorList>
            <person name="Barbi F."/>
            <person name="Kohler A."/>
            <person name="Barry K."/>
            <person name="Baskaran P."/>
            <person name="Daum C."/>
            <person name="Fauchery L."/>
            <person name="Ihrmark K."/>
            <person name="Kuo A."/>
            <person name="LaButti K."/>
            <person name="Lipzen A."/>
            <person name="Morin E."/>
            <person name="Grigoriev I.V."/>
            <person name="Henrissat B."/>
            <person name="Lindahl B."/>
            <person name="Martin F."/>
        </authorList>
    </citation>
    <scope>NUCLEOTIDE SEQUENCE</scope>
    <source>
        <strain evidence="2">JB14</strain>
    </source>
</reference>
<feature type="region of interest" description="Disordered" evidence="1">
    <location>
        <begin position="79"/>
        <end position="103"/>
    </location>
</feature>
<keyword evidence="3" id="KW-1185">Reference proteome</keyword>
<sequence length="103" mass="11040">MAAPKFPSPFLSLSMTLTGPLDWDWYYANAHLYHSDVDSEHDSEISSSSAPQIFGPDGDHFRANCNQLRAKERLAGVSADVSDGSAGSHGLVGSDNGSEYSAY</sequence>
<organism evidence="2 3">
    <name type="scientific">Gymnopus androsaceus JB14</name>
    <dbReference type="NCBI Taxonomy" id="1447944"/>
    <lineage>
        <taxon>Eukaryota</taxon>
        <taxon>Fungi</taxon>
        <taxon>Dikarya</taxon>
        <taxon>Basidiomycota</taxon>
        <taxon>Agaricomycotina</taxon>
        <taxon>Agaricomycetes</taxon>
        <taxon>Agaricomycetidae</taxon>
        <taxon>Agaricales</taxon>
        <taxon>Marasmiineae</taxon>
        <taxon>Omphalotaceae</taxon>
        <taxon>Gymnopus</taxon>
    </lineage>
</organism>
<dbReference type="AlphaFoldDB" id="A0A6A4GFA3"/>
<evidence type="ECO:0000313" key="2">
    <source>
        <dbReference type="EMBL" id="KAE9384252.1"/>
    </source>
</evidence>
<dbReference type="Proteomes" id="UP000799118">
    <property type="component" value="Unassembled WGS sequence"/>
</dbReference>
<evidence type="ECO:0000313" key="3">
    <source>
        <dbReference type="Proteomes" id="UP000799118"/>
    </source>
</evidence>
<dbReference type="OrthoDB" id="3067159at2759"/>
<proteinExistence type="predicted"/>
<name>A0A6A4GFA3_9AGAR</name>
<evidence type="ECO:0000256" key="1">
    <source>
        <dbReference type="SAM" id="MobiDB-lite"/>
    </source>
</evidence>
<dbReference type="EMBL" id="ML770184">
    <property type="protein sequence ID" value="KAE9384252.1"/>
    <property type="molecule type" value="Genomic_DNA"/>
</dbReference>
<feature type="region of interest" description="Disordered" evidence="1">
    <location>
        <begin position="38"/>
        <end position="58"/>
    </location>
</feature>
<accession>A0A6A4GFA3</accession>
<protein>
    <submittedName>
        <fullName evidence="2">Uncharacterized protein</fullName>
    </submittedName>
</protein>